<dbReference type="SMART" id="SM00119">
    <property type="entry name" value="HECTc"/>
    <property type="match status" value="1"/>
</dbReference>
<evidence type="ECO:0000259" key="8">
    <source>
        <dbReference type="PROSITE" id="PS50237"/>
    </source>
</evidence>
<dbReference type="EC" id="2.3.2.26" evidence="6"/>
<comment type="function">
    <text evidence="6">E3 ubiquitin-protein ligase which accepts ubiquitin from an E2 ubiquitin-conjugating enzyme in the form of a thioester and then directly transfers the ubiquitin to targeted substrates.</text>
</comment>
<feature type="region of interest" description="Disordered" evidence="7">
    <location>
        <begin position="1888"/>
        <end position="1946"/>
    </location>
</feature>
<feature type="region of interest" description="Disordered" evidence="7">
    <location>
        <begin position="937"/>
        <end position="959"/>
    </location>
</feature>
<evidence type="ECO:0000313" key="9">
    <source>
        <dbReference type="EMBL" id="CAL5141939.1"/>
    </source>
</evidence>
<accession>A0AAV2U1L0</accession>
<dbReference type="GO" id="GO:0000209">
    <property type="term" value="P:protein polyubiquitination"/>
    <property type="evidence" value="ECO:0007669"/>
    <property type="project" value="TreeGrafter"/>
</dbReference>
<comment type="catalytic activity">
    <reaction evidence="1 6">
        <text>S-ubiquitinyl-[E2 ubiquitin-conjugating enzyme]-L-cysteine + [acceptor protein]-L-lysine = [E2 ubiquitin-conjugating enzyme]-L-cysteine + N(6)-ubiquitinyl-[acceptor protein]-L-lysine.</text>
        <dbReference type="EC" id="2.3.2.26"/>
    </reaction>
</comment>
<feature type="compositionally biased region" description="Polar residues" evidence="7">
    <location>
        <begin position="1780"/>
        <end position="1794"/>
    </location>
</feature>
<feature type="region of interest" description="Disordered" evidence="7">
    <location>
        <begin position="2528"/>
        <end position="2562"/>
    </location>
</feature>
<dbReference type="InterPro" id="IPR000569">
    <property type="entry name" value="HECT_dom"/>
</dbReference>
<dbReference type="SUPFAM" id="SSF48371">
    <property type="entry name" value="ARM repeat"/>
    <property type="match status" value="1"/>
</dbReference>
<feature type="compositionally biased region" description="Polar residues" evidence="7">
    <location>
        <begin position="2085"/>
        <end position="2098"/>
    </location>
</feature>
<keyword evidence="4 5" id="KW-0833">Ubl conjugation pathway</keyword>
<feature type="active site" description="Glycyl thioester intermediate" evidence="5">
    <location>
        <position position="3525"/>
    </location>
</feature>
<feature type="region of interest" description="Disordered" evidence="7">
    <location>
        <begin position="1778"/>
        <end position="1806"/>
    </location>
</feature>
<feature type="region of interest" description="Disordered" evidence="7">
    <location>
        <begin position="1964"/>
        <end position="2017"/>
    </location>
</feature>
<feature type="compositionally biased region" description="Polar residues" evidence="7">
    <location>
        <begin position="380"/>
        <end position="394"/>
    </location>
</feature>
<feature type="compositionally biased region" description="Basic residues" evidence="7">
    <location>
        <begin position="2386"/>
        <end position="2397"/>
    </location>
</feature>
<dbReference type="EMBL" id="CAXLJL010000933">
    <property type="protein sequence ID" value="CAL5141939.1"/>
    <property type="molecule type" value="Genomic_DNA"/>
</dbReference>
<name>A0AAV2U1L0_CALDB</name>
<dbReference type="PANTHER" id="PTHR45670">
    <property type="entry name" value="E3 UBIQUITIN-PROTEIN LIGASE TRIP12"/>
    <property type="match status" value="1"/>
</dbReference>
<dbReference type="Pfam" id="PF12796">
    <property type="entry name" value="Ank_2"/>
    <property type="match status" value="1"/>
</dbReference>
<feature type="region of interest" description="Disordered" evidence="7">
    <location>
        <begin position="2280"/>
        <end position="2354"/>
    </location>
</feature>
<feature type="compositionally biased region" description="Low complexity" evidence="7">
    <location>
        <begin position="2859"/>
        <end position="2871"/>
    </location>
</feature>
<feature type="compositionally biased region" description="Polar residues" evidence="7">
    <location>
        <begin position="1419"/>
        <end position="1431"/>
    </location>
</feature>
<dbReference type="InterPro" id="IPR035983">
    <property type="entry name" value="Hect_E3_ubiquitin_ligase"/>
</dbReference>
<comment type="caution">
    <text evidence="9">The sequence shown here is derived from an EMBL/GenBank/DDBJ whole genome shotgun (WGS) entry which is preliminary data.</text>
</comment>
<dbReference type="InterPro" id="IPR002110">
    <property type="entry name" value="Ankyrin_rpt"/>
</dbReference>
<feature type="region of interest" description="Disordered" evidence="7">
    <location>
        <begin position="377"/>
        <end position="445"/>
    </location>
</feature>
<evidence type="ECO:0000256" key="5">
    <source>
        <dbReference type="PROSITE-ProRule" id="PRU00104"/>
    </source>
</evidence>
<dbReference type="Proteomes" id="UP001497525">
    <property type="component" value="Unassembled WGS sequence"/>
</dbReference>
<sequence length="3556" mass="388204">MEADPSVVLEWLEAKNGDFRDLQLTALEQLCNEVLFSDNVDVFCERYPPRCFIPALCRIFLDEEAPATVLEANARALSYYLDMHLEWCNYMIQSQDVLRAIAAHLGRIDMNSNKSNEFGQQLLKMLKIICSHDATSLYCAGGLTPVLNFVRDNANLLHNDVLQAGMELIRRLFSKAGPSDPNLNTWILALSSLLDCKEPGVADQTLRAFASLVARFAQLGSDPSPLANPHIIDCLLHRLRVAGGVESSSQSSESGPGGASDSFAAPGISMDMTGITDVQGTRDSSAAGAESNPAVVHAVTNILITLCCSSTALTHSLLTGDGQFANTLAMVIQRGDDEAVVLSVLRLINILLVLLYQSPETGKLATEVKAEPKFKLREGSFSSPSTPIPMSSAQLAGPSDSLRECATPVPSAADSTTETEGVASATPDASAPDTSSQNAVAGRDREALHRRVIEAIKTRDTKFLKTSLESGRVDVNYVDKLGQSLLNWAASFGTPAIVELLCSHGANVDQGVCSSLAYAATFGRVDICRTLLALGADPDRPDDRGRRPVDRARARLPYPGCQQVVDLLETKSRRTSSAEVLPTSTPKSSAALTERIQRQSSTRAQHIFVHQLFPVLVALFKESVSPSIRRQCILLVRRMAIYVHSDHLEEISMLEFQMVPFAFLLTQMIYSVFIEETDEFILRALELSQCLLLKLPHLYVTVFYRLGLFPLISQMADIWIHLLPEGTFAEKSESHLAQSVAGSACAKESLSEETTDSLGESSKDTPESPSVAIPPNLPVPTGELKSNRFYRWNGWYLIWMGDLLSIVNPHAFVIVQLQPADGGLRALTIHGGENSHQIPLLLHPDEPAVERPGLKQHMLRMHQHLIDASENLGNFELWPSKETENAQQESSKAEDDDRCLARLLPRSLRGRLDVGKQNWRRLGPHLGLRRLPEVAFPHKSHGSHSAGGKSALERQASSPARACISGRSQPFGNLIKSSNAVTIGPAICSLREGAYGPRLCIQMRAAPRSKRPDSGKRSPVMEALLFSENSTDGFSRVRISPICPSASRTSETTQASGEVFEADEGETGISKDHALKQPVSLQSIFAKRRHSASLITLISEIDSELHSDGDKSSTDSSEAVGPADVPELFDFDVLFGLGTKSSGTEGAECSATSSTPSECLSKPSEVTKELQRLDEILFPSELIYETYNSGRLTNFLHTSEDGSGSDDKDAQERANQRLVGIRKQAYKLAKGVLRLMASETLSSSSSASSKTISPLASYGTLDELRGIVSDIRSAFQSDHHSQSSATLNALSSSFKRLADLLKLGERALTAYELAISGLVPALLLCLSAAHAGRWNCPVLPVGLDSTTSLLWYLQERRRVFIEHLMPRHGLMGLTCLARRTVEAFELVEHLPLRLFSLASYLRGRSGSDENTTKEDTAVKATSHSDTAPVNTTKRSLMSLPLGLIRSAAASKKSTNSNPPISMNEMQQFADCLDEYEISALPTFGSHLVSRGDSDFSIPGMHQVDGCLVLEVRKSETDSGEDKNTETEQISLTDLSNSNLKVSPLATVGQLEKFILKQSTKQWYEAPRSSLPFRSKIKASLHSNEHGLVFPPPNNGVNSIDALGGVIDWLATNAGTEYIEDWCNPAMIGLVTVAASISSLTLGRPAYILGPRAGSLVGGYPVRCAGVGAITRPRRSTDSNGGNVQRGNGKGRFGLSVASAPSQEVRAWFAVDLGLQLIPSAYSLAYLRQAESSNSPLAPRNWTLEGSNDGTTWTLLSSHTDDNSLQSLSGSRATWVLESLPRQTKTNLTPDTSNTSRRKHSGSDSYRDTIVTESSSRGWRFFKIQLTGPNANDGKELAIGGLEFYGTVCGVHESVLSAGQLAARVHQEAAQTDDIIKLNHTSLRIPEVAEHSRGRRKVNLKKSESPQDEPPAPITETVAEETTQNAEAEEVDTPTTEEGAKDESASCVSPFPAFLQQLSIMDSCPGTPKKVTSPETNAEQSAVDTKIGDESSEEEYDGPEEDAAEAEDNSQDNTLSERLTDGLDLLDISSSDENLLQYLDGLLSSDKSSDNILRLLFRMSAQDSSGDESPKKLSIGRPLPVPEVANQVSADSQPDATANSEEEREKSVISGVAKSTPHVEVEKTQSVTLSSEAAGSHMGTGTTHKAMSVSHVSGTGDSASHEGLWFIDQANKRPSPPKMVAGTFELNPEEAEAMEFGETVEAIIESNMSSNSPCLSHSLASRYDSGAGVPDKEHRMLGPNKWRSESCRKIESCHEKGAVEEKSEVKSVDWFVHNEADQEVVSEPELSSEPHKLTPWQGDTKIPKSPVVHSACASNSAISEGHSSEALKSSPIPGSPVVSTTASETKVPPKVTSSGTSVIRSLKAACISTAPEERCKITIFTPSKSGRQIRRRPRRPRPRPIAPTPSAHEFPTSQSKNSPAQRAKPLQWDEASDSLRFPPGLIPVFNPNPGFTNAPATTPFVLCHPPTSDVSTASKTEETSDIGPHLSLFLSAMAGSKCAAEVPMRDPNSTVFEYIEYLYEKIQWDSRKNDSDEKRSASLPTADSDSDASNSSSNSKQPKNYTLRLSYRVSRPEERQEWSNGPLLSSIKRASQGQPYLNYGDQRLTPSLGQPIVYDDSGVHVTMVTDETEQLSAVDIGENEFIQSHTNPETLLQLLKILHQLSGISEPKVTFREELAEETIVKFTGGQDLLEEWSRTTDSASPTRSQSKLSVYPSVQMEDFVSGRLTRKLLRQIHDPLSMASRTLPHWCFSLSHRLTPLFSFESRLELLKACAFGPARAVIWLQNQPLDKNMGIPPSSLSRSHSVGSSASSGVQQSAAHTFILSSLMGNADENSALGLSTGISGSGPEVLFLRPSALSQLQNSSNSTNSANALEDSTTPTTTEAPLFESLANSLGLNLPPSLSGRSHFPRELSDLWNCLLVRAIRNNGQIGGQLDNKSSSHVGRLHKEFVRVPRLPREIMDATERSGARLNYTKLEHEKSTNSGVSSSFWDWASCLMEEHASRKSELEIQFIGEDGTGLGPTLEFYSLLAAELRRRDGLMWVVDDVMPADQIERDHRPALPTVASVATLENQSKTNLSESNDAEPLDFGVEAYSYVNTAHGLFPAPWPADKIPARVLHRFYILGITVGKCLQDNRRIDLPLSPPLLKLLSAFGAAPDLRSSVTSGPIGSAHLERSEDSGLDKKLSWKDASIALADAERATHTDFSVVADAESVLTTILSDRSDAFLSEESSKSAETAGDLGQFILSPQYRRLYRAAEKTKNKDEGSSRSAHWLSNLLGLEDFCLIYPERAHFFRQILQFCRKKYQLTVRAGPHHLDSGSLERLALDVFGSSLEDMCLSMEFLPTSKMFGYSALQLRDEYDWEDMNTKPNARSDLSRCDSVTEDEPVSVNNIEIYLSRTLEFCLDKGIRKQMDAFRAGFERVLPMSWLAVFNGTELGQLIAGDSVAQWSREDLLTYTVPCFGFTHQSPTYQMLINILSSFNLMERRAFLQFTTGCSSLPPGGLKNLHPRLRVVRKETSSGAFPSVNTCVHYLKLPEYETEEELRSVLLRATREIGFYLN</sequence>
<dbReference type="Gene3D" id="3.30.2410.10">
    <property type="entry name" value="Hect, E3 ligase catalytic domain"/>
    <property type="match status" value="1"/>
</dbReference>
<evidence type="ECO:0000256" key="3">
    <source>
        <dbReference type="ARBA" id="ARBA00022679"/>
    </source>
</evidence>
<organism evidence="9 10">
    <name type="scientific">Calicophoron daubneyi</name>
    <name type="common">Rumen fluke</name>
    <name type="synonym">Paramphistomum daubneyi</name>
    <dbReference type="NCBI Taxonomy" id="300641"/>
    <lineage>
        <taxon>Eukaryota</taxon>
        <taxon>Metazoa</taxon>
        <taxon>Spiralia</taxon>
        <taxon>Lophotrochozoa</taxon>
        <taxon>Platyhelminthes</taxon>
        <taxon>Trematoda</taxon>
        <taxon>Digenea</taxon>
        <taxon>Plagiorchiida</taxon>
        <taxon>Pronocephalata</taxon>
        <taxon>Paramphistomoidea</taxon>
        <taxon>Paramphistomidae</taxon>
        <taxon>Calicophoron</taxon>
    </lineage>
</organism>
<dbReference type="Gene3D" id="3.30.2160.10">
    <property type="entry name" value="Hect, E3 ligase catalytic domain"/>
    <property type="match status" value="1"/>
</dbReference>
<feature type="domain" description="HECT" evidence="8">
    <location>
        <begin position="3380"/>
        <end position="3556"/>
    </location>
</feature>
<dbReference type="PROSITE" id="PS50237">
    <property type="entry name" value="HECT"/>
    <property type="match status" value="1"/>
</dbReference>
<comment type="similarity">
    <text evidence="2 6">Belongs to the UPL family. K-HECT subfamily.</text>
</comment>
<feature type="compositionally biased region" description="Polar residues" evidence="7">
    <location>
        <begin position="2410"/>
        <end position="2419"/>
    </location>
</feature>
<dbReference type="Gene3D" id="3.90.1750.10">
    <property type="entry name" value="Hect, E3 ligase catalytic domains"/>
    <property type="match status" value="2"/>
</dbReference>
<feature type="region of interest" description="Disordered" evidence="7">
    <location>
        <begin position="2859"/>
        <end position="2878"/>
    </location>
</feature>
<dbReference type="SUPFAM" id="SSF48403">
    <property type="entry name" value="Ankyrin repeat"/>
    <property type="match status" value="1"/>
</dbReference>
<evidence type="ECO:0000313" key="10">
    <source>
        <dbReference type="Proteomes" id="UP001497525"/>
    </source>
</evidence>
<dbReference type="GO" id="GO:0016607">
    <property type="term" value="C:nuclear speck"/>
    <property type="evidence" value="ECO:0007669"/>
    <property type="project" value="TreeGrafter"/>
</dbReference>
<feature type="compositionally biased region" description="Low complexity" evidence="7">
    <location>
        <begin position="1914"/>
        <end position="1925"/>
    </location>
</feature>
<dbReference type="GO" id="GO:0043161">
    <property type="term" value="P:proteasome-mediated ubiquitin-dependent protein catabolic process"/>
    <property type="evidence" value="ECO:0007669"/>
    <property type="project" value="TreeGrafter"/>
</dbReference>
<feature type="compositionally biased region" description="Polar residues" evidence="7">
    <location>
        <begin position="2123"/>
        <end position="2142"/>
    </location>
</feature>
<dbReference type="Gene3D" id="2.60.120.260">
    <property type="entry name" value="Galactose-binding domain-like"/>
    <property type="match status" value="1"/>
</dbReference>
<proteinExistence type="inferred from homology"/>
<dbReference type="PANTHER" id="PTHR45670:SF1">
    <property type="entry name" value="E3 UBIQUITIN-PROTEIN LIGASE HECTD1"/>
    <property type="match status" value="1"/>
</dbReference>
<feature type="compositionally biased region" description="Acidic residues" evidence="7">
    <location>
        <begin position="1989"/>
        <end position="2009"/>
    </location>
</feature>
<gene>
    <name evidence="9" type="ORF">CDAUBV1_LOCUS17228</name>
</gene>
<dbReference type="GO" id="GO:0061630">
    <property type="term" value="F:ubiquitin protein ligase activity"/>
    <property type="evidence" value="ECO:0007669"/>
    <property type="project" value="UniProtKB-UniRule"/>
</dbReference>
<protein>
    <recommendedName>
        <fullName evidence="6">E3 ubiquitin-protein ligase</fullName>
        <ecNumber evidence="6">2.3.2.26</ecNumber>
    </recommendedName>
</protein>
<evidence type="ECO:0000256" key="7">
    <source>
        <dbReference type="SAM" id="MobiDB-lite"/>
    </source>
</evidence>
<dbReference type="Gene3D" id="1.25.10.10">
    <property type="entry name" value="Leucine-rich Repeat Variant"/>
    <property type="match status" value="1"/>
</dbReference>
<dbReference type="InterPro" id="IPR036770">
    <property type="entry name" value="Ankyrin_rpt-contain_sf"/>
</dbReference>
<evidence type="ECO:0000256" key="4">
    <source>
        <dbReference type="ARBA" id="ARBA00022786"/>
    </source>
</evidence>
<evidence type="ECO:0000256" key="6">
    <source>
        <dbReference type="RuleBase" id="RU369009"/>
    </source>
</evidence>
<feature type="region of interest" description="Disordered" evidence="7">
    <location>
        <begin position="2060"/>
        <end position="2142"/>
    </location>
</feature>
<feature type="region of interest" description="Disordered" evidence="7">
    <location>
        <begin position="1404"/>
        <end position="1431"/>
    </location>
</feature>
<feature type="region of interest" description="Disordered" evidence="7">
    <location>
        <begin position="1142"/>
        <end position="1163"/>
    </location>
</feature>
<dbReference type="InterPro" id="IPR011989">
    <property type="entry name" value="ARM-like"/>
</dbReference>
<feature type="compositionally biased region" description="Basic and acidic residues" evidence="7">
    <location>
        <begin position="1405"/>
        <end position="1417"/>
    </location>
</feature>
<dbReference type="InterPro" id="IPR045322">
    <property type="entry name" value="HECTD1/TRIP12-like"/>
</dbReference>
<dbReference type="Gene3D" id="1.25.40.20">
    <property type="entry name" value="Ankyrin repeat-containing domain"/>
    <property type="match status" value="1"/>
</dbReference>
<dbReference type="SMART" id="SM00248">
    <property type="entry name" value="ANK"/>
    <property type="match status" value="2"/>
</dbReference>
<feature type="region of interest" description="Disordered" evidence="7">
    <location>
        <begin position="2376"/>
        <end position="2426"/>
    </location>
</feature>
<evidence type="ECO:0000256" key="1">
    <source>
        <dbReference type="ARBA" id="ARBA00000885"/>
    </source>
</evidence>
<dbReference type="Pfam" id="PF00632">
    <property type="entry name" value="HECT"/>
    <property type="match status" value="1"/>
</dbReference>
<feature type="region of interest" description="Disordered" evidence="7">
    <location>
        <begin position="751"/>
        <end position="778"/>
    </location>
</feature>
<reference evidence="9" key="1">
    <citation type="submission" date="2024-06" db="EMBL/GenBank/DDBJ databases">
        <authorList>
            <person name="Liu X."/>
            <person name="Lenzi L."/>
            <person name="Haldenby T S."/>
            <person name="Uol C."/>
        </authorList>
    </citation>
    <scope>NUCLEOTIDE SEQUENCE</scope>
</reference>
<dbReference type="SUPFAM" id="SSF56204">
    <property type="entry name" value="Hect, E3 ligase catalytic domain"/>
    <property type="match status" value="2"/>
</dbReference>
<dbReference type="FunFam" id="3.30.2410.10:FF:000007">
    <property type="entry name" value="Putative E3 ubiquitin-protein ligase HECTD1"/>
    <property type="match status" value="1"/>
</dbReference>
<dbReference type="InterPro" id="IPR016024">
    <property type="entry name" value="ARM-type_fold"/>
</dbReference>
<feature type="compositionally biased region" description="Polar residues" evidence="7">
    <location>
        <begin position="1142"/>
        <end position="1158"/>
    </location>
</feature>
<feature type="compositionally biased region" description="Polar residues" evidence="7">
    <location>
        <begin position="1972"/>
        <end position="1982"/>
    </location>
</feature>
<keyword evidence="3 6" id="KW-0808">Transferase</keyword>
<comment type="pathway">
    <text evidence="6">Protein modification; protein ubiquitination.</text>
</comment>
<evidence type="ECO:0000256" key="2">
    <source>
        <dbReference type="ARBA" id="ARBA00006331"/>
    </source>
</evidence>